<keyword evidence="3" id="KW-1185">Reference proteome</keyword>
<organism evidence="2 3">
    <name type="scientific">Brachionus plicatilis</name>
    <name type="common">Marine rotifer</name>
    <name type="synonym">Brachionus muelleri</name>
    <dbReference type="NCBI Taxonomy" id="10195"/>
    <lineage>
        <taxon>Eukaryota</taxon>
        <taxon>Metazoa</taxon>
        <taxon>Spiralia</taxon>
        <taxon>Gnathifera</taxon>
        <taxon>Rotifera</taxon>
        <taxon>Eurotatoria</taxon>
        <taxon>Monogononta</taxon>
        <taxon>Pseudotrocha</taxon>
        <taxon>Ploima</taxon>
        <taxon>Brachionidae</taxon>
        <taxon>Brachionus</taxon>
    </lineage>
</organism>
<protein>
    <submittedName>
        <fullName evidence="2">Zinc finger FYVE domain-containing</fullName>
    </submittedName>
</protein>
<accession>A0A3M7QZA6</accession>
<dbReference type="GO" id="GO:0005765">
    <property type="term" value="C:lysosomal membrane"/>
    <property type="evidence" value="ECO:0007669"/>
    <property type="project" value="TreeGrafter"/>
</dbReference>
<reference evidence="2 3" key="1">
    <citation type="journal article" date="2018" name="Sci. Rep.">
        <title>Genomic signatures of local adaptation to the degree of environmental predictability in rotifers.</title>
        <authorList>
            <person name="Franch-Gras L."/>
            <person name="Hahn C."/>
            <person name="Garcia-Roger E.M."/>
            <person name="Carmona M.J."/>
            <person name="Serra M."/>
            <person name="Gomez A."/>
        </authorList>
    </citation>
    <scope>NUCLEOTIDE SEQUENCE [LARGE SCALE GENOMIC DNA]</scope>
    <source>
        <strain evidence="2">HYR1</strain>
    </source>
</reference>
<dbReference type="GO" id="GO:0030496">
    <property type="term" value="C:midbody"/>
    <property type="evidence" value="ECO:0007669"/>
    <property type="project" value="TreeGrafter"/>
</dbReference>
<feature type="domain" description="ZFYVE26-like TPR repeats" evidence="1">
    <location>
        <begin position="127"/>
        <end position="272"/>
    </location>
</feature>
<dbReference type="AlphaFoldDB" id="A0A3M7QZA6"/>
<dbReference type="PANTHER" id="PTHR46591">
    <property type="entry name" value="ZINC FINGER FYVE DOMAIN-CONTAINING PROTEIN 26"/>
    <property type="match status" value="1"/>
</dbReference>
<dbReference type="PANTHER" id="PTHR46591:SF1">
    <property type="entry name" value="ZINC FINGER FYVE DOMAIN-CONTAINING PROTEIN 26"/>
    <property type="match status" value="1"/>
</dbReference>
<dbReference type="GO" id="GO:0032465">
    <property type="term" value="P:regulation of cytokinesis"/>
    <property type="evidence" value="ECO:0007669"/>
    <property type="project" value="TreeGrafter"/>
</dbReference>
<evidence type="ECO:0000259" key="1">
    <source>
        <dbReference type="Pfam" id="PF25569"/>
    </source>
</evidence>
<dbReference type="OrthoDB" id="1936617at2759"/>
<evidence type="ECO:0000313" key="3">
    <source>
        <dbReference type="Proteomes" id="UP000276133"/>
    </source>
</evidence>
<dbReference type="GO" id="GO:0000724">
    <property type="term" value="P:double-strand break repair via homologous recombination"/>
    <property type="evidence" value="ECO:0007669"/>
    <property type="project" value="InterPro"/>
</dbReference>
<comment type="caution">
    <text evidence="2">The sequence shown here is derived from an EMBL/GenBank/DDBJ whole genome shotgun (WGS) entry which is preliminary data.</text>
</comment>
<dbReference type="Pfam" id="PF25569">
    <property type="entry name" value="TPR_ZFYVE26"/>
    <property type="match status" value="1"/>
</dbReference>
<gene>
    <name evidence="2" type="ORF">BpHYR1_053565</name>
</gene>
<dbReference type="GO" id="GO:0000281">
    <property type="term" value="P:mitotic cytokinesis"/>
    <property type="evidence" value="ECO:0007669"/>
    <property type="project" value="InterPro"/>
</dbReference>
<dbReference type="GO" id="GO:0032266">
    <property type="term" value="F:phosphatidylinositol-3-phosphate binding"/>
    <property type="evidence" value="ECO:0007669"/>
    <property type="project" value="InterPro"/>
</dbReference>
<dbReference type="InterPro" id="IPR028730">
    <property type="entry name" value="ZFYVE26"/>
</dbReference>
<dbReference type="EMBL" id="REGN01004727">
    <property type="protein sequence ID" value="RNA16338.1"/>
    <property type="molecule type" value="Genomic_DNA"/>
</dbReference>
<sequence>MYSDLFSNLHYLNKARKHLEQYLESLSKKQNILPNQSWRLKNDNLRKQMSPQEIDSYINAINLQIECTKFICSYKKETFNDDKPSTLFGNNDAKISLCCQILMAGNSVQEGFGFVIRIIQCFNLSSTLVYTQISRELAKQFNFKEINNLLKCIDESGYKEDKNVTFDECISTCIRVFAAINNENCQNQTSNDTNAFNRHQQVSKYSKEIESLIQLIKSDENKINAFILNGRLKSAYLIAIRLERVDIVKHIANVAERVGQNLIRDICIKWLEKNAK</sequence>
<evidence type="ECO:0000313" key="2">
    <source>
        <dbReference type="EMBL" id="RNA16338.1"/>
    </source>
</evidence>
<dbReference type="InterPro" id="IPR057946">
    <property type="entry name" value="TPR_ZFYVE26"/>
</dbReference>
<proteinExistence type="predicted"/>
<dbReference type="GO" id="GO:0005813">
    <property type="term" value="C:centrosome"/>
    <property type="evidence" value="ECO:0007669"/>
    <property type="project" value="TreeGrafter"/>
</dbReference>
<dbReference type="Proteomes" id="UP000276133">
    <property type="component" value="Unassembled WGS sequence"/>
</dbReference>
<dbReference type="STRING" id="10195.A0A3M7QZA6"/>
<name>A0A3M7QZA6_BRAPC</name>